<dbReference type="AlphaFoldDB" id="A0AAE1N3X1"/>
<dbReference type="SMART" id="SM00256">
    <property type="entry name" value="FBOX"/>
    <property type="match status" value="4"/>
</dbReference>
<dbReference type="InterPro" id="IPR051304">
    <property type="entry name" value="SCF_F-box_domain"/>
</dbReference>
<comment type="caution">
    <text evidence="3">The sequence shown here is derived from an EMBL/GenBank/DDBJ whole genome shotgun (WGS) entry which is preliminary data.</text>
</comment>
<dbReference type="Pfam" id="PF03478">
    <property type="entry name" value="Beta-prop_KIB1-4"/>
    <property type="match status" value="1"/>
</dbReference>
<dbReference type="PANTHER" id="PTHR47123:SF3">
    <property type="entry name" value="DUF295 DOMAIN-CONTAINING PROTEIN"/>
    <property type="match status" value="1"/>
</dbReference>
<evidence type="ECO:0000256" key="1">
    <source>
        <dbReference type="SAM" id="MobiDB-lite"/>
    </source>
</evidence>
<dbReference type="InterPro" id="IPR036047">
    <property type="entry name" value="F-box-like_dom_sf"/>
</dbReference>
<reference evidence="3" key="1">
    <citation type="submission" date="2023-10" db="EMBL/GenBank/DDBJ databases">
        <title>Chromosome-level genome of the transformable northern wattle, Acacia crassicarpa.</title>
        <authorList>
            <person name="Massaro I."/>
            <person name="Sinha N.R."/>
            <person name="Poethig S."/>
            <person name="Leichty A.R."/>
        </authorList>
    </citation>
    <scope>NUCLEOTIDE SEQUENCE</scope>
    <source>
        <strain evidence="3">Acra3RX</strain>
        <tissue evidence="3">Leaf</tissue>
    </source>
</reference>
<protein>
    <recommendedName>
        <fullName evidence="2">F-box domain-containing protein</fullName>
    </recommendedName>
</protein>
<organism evidence="3 4">
    <name type="scientific">Acacia crassicarpa</name>
    <name type="common">northern wattle</name>
    <dbReference type="NCBI Taxonomy" id="499986"/>
    <lineage>
        <taxon>Eukaryota</taxon>
        <taxon>Viridiplantae</taxon>
        <taxon>Streptophyta</taxon>
        <taxon>Embryophyta</taxon>
        <taxon>Tracheophyta</taxon>
        <taxon>Spermatophyta</taxon>
        <taxon>Magnoliopsida</taxon>
        <taxon>eudicotyledons</taxon>
        <taxon>Gunneridae</taxon>
        <taxon>Pentapetalae</taxon>
        <taxon>rosids</taxon>
        <taxon>fabids</taxon>
        <taxon>Fabales</taxon>
        <taxon>Fabaceae</taxon>
        <taxon>Caesalpinioideae</taxon>
        <taxon>mimosoid clade</taxon>
        <taxon>Acacieae</taxon>
        <taxon>Acacia</taxon>
    </lineage>
</organism>
<dbReference type="InterPro" id="IPR001810">
    <property type="entry name" value="F-box_dom"/>
</dbReference>
<dbReference type="Proteomes" id="UP001293593">
    <property type="component" value="Unassembled WGS sequence"/>
</dbReference>
<dbReference type="EMBL" id="JAWXYG010000002">
    <property type="protein sequence ID" value="KAK4282810.1"/>
    <property type="molecule type" value="Genomic_DNA"/>
</dbReference>
<feature type="domain" description="F-box" evidence="2">
    <location>
        <begin position="61"/>
        <end position="100"/>
    </location>
</feature>
<feature type="domain" description="F-box" evidence="2">
    <location>
        <begin position="11"/>
        <end position="51"/>
    </location>
</feature>
<proteinExistence type="predicted"/>
<keyword evidence="4" id="KW-1185">Reference proteome</keyword>
<dbReference type="PANTHER" id="PTHR47123">
    <property type="entry name" value="F-BOX PROTEIN SKIP23"/>
    <property type="match status" value="1"/>
</dbReference>
<name>A0AAE1N3X1_9FABA</name>
<evidence type="ECO:0000313" key="3">
    <source>
        <dbReference type="EMBL" id="KAK4282810.1"/>
    </source>
</evidence>
<dbReference type="InterPro" id="IPR005174">
    <property type="entry name" value="KIB1-4_b-propeller"/>
</dbReference>
<feature type="region of interest" description="Disordered" evidence="1">
    <location>
        <begin position="206"/>
        <end position="225"/>
    </location>
</feature>
<feature type="domain" description="F-box" evidence="2">
    <location>
        <begin position="171"/>
        <end position="211"/>
    </location>
</feature>
<dbReference type="Pfam" id="PF00646">
    <property type="entry name" value="F-box"/>
    <property type="match status" value="2"/>
</dbReference>
<gene>
    <name evidence="3" type="ORF">QN277_014140</name>
</gene>
<evidence type="ECO:0000259" key="2">
    <source>
        <dbReference type="SMART" id="SM00256"/>
    </source>
</evidence>
<dbReference type="Gene3D" id="1.20.1280.50">
    <property type="match status" value="4"/>
</dbReference>
<evidence type="ECO:0000313" key="4">
    <source>
        <dbReference type="Proteomes" id="UP001293593"/>
    </source>
</evidence>
<feature type="domain" description="F-box" evidence="2">
    <location>
        <begin position="122"/>
        <end position="161"/>
    </location>
</feature>
<sequence>MDPYPPPWSGLRRDLLLKIANLLDSSIDRLRFRGVCYRWRSVLPTPSRRSAPPYPPPWSGLRRDLLLKIANLLDGIDRLRFRGVCYRWRSVLPTPSRRSAPPYPPPWSRRSAPPYSPPWSGLRRDLLLKIANLLDGIDRLRFRGVCYRWRSVLPTPSRRSAPPHPHPWSGLRRDLLLKIANLLDSSIDRLRFRGVCYRWRSVLSTPSRRSAPPSESLKLPFPMAPDPNLNQRRRGKFMLVHSTVYCLQTLYKITDTCKTTECWIIKIEETGEVGEVRLKDPLYRSAKSKALSPRLPKGLNLLDHRVSEITKVYDLQFVANNKKIPAAGCFELFSLRPTRVAVCSKGPDFAVMAIHSYGQLSIWKNDDQEWTSLSNGPGDFYYNDVVCHKGKFYALDYSGITISVDLSKEIAQVTPTLANHRSGDVNFYKRLVSYLGDLFLVDRDPRGSLAGENSDSDDDVLPTYFHVHRLNEDEREWVPVKSLGNTAMFVGEDCTFCVSTQEWDGCKKNCIYYLERFVSRDDANEYQVDREVALFDMEDCSAKLLSRVSDYSKLFWPPPSWVKVVDV</sequence>
<accession>A0AAE1N3X1</accession>
<dbReference type="SUPFAM" id="SSF81383">
    <property type="entry name" value="F-box domain"/>
    <property type="match status" value="3"/>
</dbReference>